<organism evidence="1 3">
    <name type="scientific">Macrostomum lignano</name>
    <dbReference type="NCBI Taxonomy" id="282301"/>
    <lineage>
        <taxon>Eukaryota</taxon>
        <taxon>Metazoa</taxon>
        <taxon>Spiralia</taxon>
        <taxon>Lophotrochozoa</taxon>
        <taxon>Platyhelminthes</taxon>
        <taxon>Rhabditophora</taxon>
        <taxon>Macrostomorpha</taxon>
        <taxon>Macrostomida</taxon>
        <taxon>Macrostomidae</taxon>
        <taxon>Macrostomum</taxon>
    </lineage>
</organism>
<evidence type="ECO:0000313" key="1">
    <source>
        <dbReference type="EMBL" id="PAA55155.1"/>
    </source>
</evidence>
<accession>A0A267E0S9</accession>
<dbReference type="EMBL" id="NIVC01000882">
    <property type="protein sequence ID" value="PAA75475.1"/>
    <property type="molecule type" value="Genomic_DNA"/>
</dbReference>
<evidence type="ECO:0000313" key="2">
    <source>
        <dbReference type="EMBL" id="PAA75475.1"/>
    </source>
</evidence>
<feature type="non-terminal residue" evidence="1">
    <location>
        <position position="1"/>
    </location>
</feature>
<proteinExistence type="predicted"/>
<evidence type="ECO:0008006" key="4">
    <source>
        <dbReference type="Google" id="ProtNLM"/>
    </source>
</evidence>
<name>A0A267E0S9_9PLAT</name>
<dbReference type="EMBL" id="NIVC01002800">
    <property type="protein sequence ID" value="PAA55155.1"/>
    <property type="molecule type" value="Genomic_DNA"/>
</dbReference>
<keyword evidence="3" id="KW-1185">Reference proteome</keyword>
<gene>
    <name evidence="2" type="ORF">BOX15_Mlig006238g1</name>
    <name evidence="1" type="ORF">BOX15_Mlig025952g3</name>
</gene>
<sequence>GTSMPKVYKTTHQFDGDLPALVHLSVLEFSDRLLLSVSDSGKLGCFFVPAPGLQADDAEARFGAPKSPATSRAARLLGDSLRRGADAGSSASTAPVVSLCLANESRSRVQLLCELVAQFRTWPQA</sequence>
<dbReference type="AlphaFoldDB" id="A0A267E0S9"/>
<protein>
    <recommendedName>
        <fullName evidence="4">Proteasome assembly chaperone 3</fullName>
    </recommendedName>
</protein>
<comment type="caution">
    <text evidence="1">The sequence shown here is derived from an EMBL/GenBank/DDBJ whole genome shotgun (WGS) entry which is preliminary data.</text>
</comment>
<dbReference type="Proteomes" id="UP000215902">
    <property type="component" value="Unassembled WGS sequence"/>
</dbReference>
<dbReference type="InterPro" id="IPR053720">
    <property type="entry name" value="Psm_Assembly_Chaperone"/>
</dbReference>
<reference evidence="1 3" key="1">
    <citation type="submission" date="2017-06" db="EMBL/GenBank/DDBJ databases">
        <title>A platform for efficient transgenesis in Macrostomum lignano, a flatworm model organism for stem cell research.</title>
        <authorList>
            <person name="Berezikov E."/>
        </authorList>
    </citation>
    <scope>NUCLEOTIDE SEQUENCE [LARGE SCALE GENOMIC DNA]</scope>
    <source>
        <strain evidence="1">DV1</strain>
        <tissue evidence="1">Whole organism</tissue>
    </source>
</reference>
<dbReference type="Gene3D" id="3.30.230.90">
    <property type="match status" value="1"/>
</dbReference>
<evidence type="ECO:0000313" key="3">
    <source>
        <dbReference type="Proteomes" id="UP000215902"/>
    </source>
</evidence>